<feature type="transmembrane region" description="Helical" evidence="7">
    <location>
        <begin position="35"/>
        <end position="52"/>
    </location>
</feature>
<dbReference type="InterPro" id="IPR010656">
    <property type="entry name" value="DctM"/>
</dbReference>
<evidence type="ECO:0000256" key="5">
    <source>
        <dbReference type="ARBA" id="ARBA00022989"/>
    </source>
</evidence>
<dbReference type="Proteomes" id="UP000294641">
    <property type="component" value="Unassembled WGS sequence"/>
</dbReference>
<feature type="transmembrane region" description="Helical" evidence="7">
    <location>
        <begin position="215"/>
        <end position="237"/>
    </location>
</feature>
<name>A0A8B4Q9G5_9BACL</name>
<dbReference type="GO" id="GO:0005886">
    <property type="term" value="C:plasma membrane"/>
    <property type="evidence" value="ECO:0007669"/>
    <property type="project" value="UniProtKB-SubCell"/>
</dbReference>
<proteinExistence type="predicted"/>
<keyword evidence="5 7" id="KW-1133">Transmembrane helix</keyword>
<keyword evidence="3" id="KW-0997">Cell inner membrane</keyword>
<dbReference type="PANTHER" id="PTHR33362:SF3">
    <property type="entry name" value="SIALIC ACID TRAP TRANSPORTER PERMEASE PROTEIN SIAT"/>
    <property type="match status" value="1"/>
</dbReference>
<evidence type="ECO:0000313" key="11">
    <source>
        <dbReference type="Proteomes" id="UP000254330"/>
    </source>
</evidence>
<dbReference type="AlphaFoldDB" id="A0A8B4Q9G5"/>
<dbReference type="PANTHER" id="PTHR33362">
    <property type="entry name" value="SIALIC ACID TRAP TRANSPORTER PERMEASE PROTEIN SIAT-RELATED"/>
    <property type="match status" value="1"/>
</dbReference>
<evidence type="ECO:0000256" key="6">
    <source>
        <dbReference type="ARBA" id="ARBA00023136"/>
    </source>
</evidence>
<reference evidence="9 11" key="1">
    <citation type="submission" date="2018-06" db="EMBL/GenBank/DDBJ databases">
        <authorList>
            <consortium name="Pathogen Informatics"/>
            <person name="Doyle S."/>
        </authorList>
    </citation>
    <scope>NUCLEOTIDE SEQUENCE [LARGE SCALE GENOMIC DNA]</scope>
    <source>
        <strain evidence="9 11">NCTC10597</strain>
    </source>
</reference>
<dbReference type="NCBIfam" id="TIGR00786">
    <property type="entry name" value="dctM"/>
    <property type="match status" value="1"/>
</dbReference>
<feature type="transmembrane region" description="Helical" evidence="7">
    <location>
        <begin position="173"/>
        <end position="194"/>
    </location>
</feature>
<feature type="transmembrane region" description="Helical" evidence="7">
    <location>
        <begin position="398"/>
        <end position="423"/>
    </location>
</feature>
<dbReference type="InterPro" id="IPR004681">
    <property type="entry name" value="TRAP_DctM"/>
</dbReference>
<feature type="transmembrane region" description="Helical" evidence="7">
    <location>
        <begin position="59"/>
        <end position="77"/>
    </location>
</feature>
<evidence type="ECO:0000313" key="10">
    <source>
        <dbReference type="EMBL" id="TDR36562.1"/>
    </source>
</evidence>
<comment type="subcellular location">
    <subcellularLocation>
        <location evidence="1">Cell inner membrane</location>
        <topology evidence="1">Multi-pass membrane protein</topology>
    </subcellularLocation>
</comment>
<evidence type="ECO:0000259" key="8">
    <source>
        <dbReference type="Pfam" id="PF06808"/>
    </source>
</evidence>
<evidence type="ECO:0000313" key="9">
    <source>
        <dbReference type="EMBL" id="STX09345.1"/>
    </source>
</evidence>
<sequence length="424" mass="45045">MMTPTVVLFALLILFLLLSIPVGFALLLASLGTIVITDISIPFSILTQVLVTSNDSFPLMAIPFFILAGVLMGKGGVSERLLNIANSFVGHYRGGFAVAAVLTAMFFSAISGSGPATVAAIGSIMIPEMVKRGYKKTFATALIAASGTIGIVIPPSIPLVIYGVSSGTSIGELFKAGIIPGILMGGALIVWVIIHARKEKYVADPKATWKERMHFINKGKGALLMPIVILGGIYGGIFTPTEAAVIAVVYGLILSLFVYRELNWKSTIALFYDSALSTGSIMIIVAAAAVFGRILTLEQIPNNVANAMMSITDNPWLFLLLVNVLLLIVGTFMETIAAVIILTPILLPLVTQLGIDPIHFGIIMIVNLSLGFITPPLGLNLFVASSISQIKIVQLSKAIIPGFAVLVCVLLIITYIPWFALAFK</sequence>
<keyword evidence="6 7" id="KW-0472">Membrane</keyword>
<reference evidence="10 12" key="2">
    <citation type="submission" date="2019-03" db="EMBL/GenBank/DDBJ databases">
        <title>Genomic Encyclopedia of Type Strains, Phase IV (KMG-IV): sequencing the most valuable type-strain genomes for metagenomic binning, comparative biology and taxonomic classification.</title>
        <authorList>
            <person name="Goeker M."/>
        </authorList>
    </citation>
    <scope>NUCLEOTIDE SEQUENCE [LARGE SCALE GENOMIC DNA]</scope>
    <source>
        <strain evidence="10 12">DSM 20580</strain>
    </source>
</reference>
<evidence type="ECO:0000313" key="12">
    <source>
        <dbReference type="Proteomes" id="UP000294641"/>
    </source>
</evidence>
<evidence type="ECO:0000256" key="4">
    <source>
        <dbReference type="ARBA" id="ARBA00022692"/>
    </source>
</evidence>
<dbReference type="EMBL" id="UGNP01000001">
    <property type="protein sequence ID" value="STX09345.1"/>
    <property type="molecule type" value="Genomic_DNA"/>
</dbReference>
<evidence type="ECO:0000256" key="1">
    <source>
        <dbReference type="ARBA" id="ARBA00004429"/>
    </source>
</evidence>
<keyword evidence="12" id="KW-1185">Reference proteome</keyword>
<keyword evidence="2" id="KW-1003">Cell membrane</keyword>
<dbReference type="Proteomes" id="UP000254330">
    <property type="component" value="Unassembled WGS sequence"/>
</dbReference>
<comment type="caution">
    <text evidence="9">The sequence shown here is derived from an EMBL/GenBank/DDBJ whole genome shotgun (WGS) entry which is preliminary data.</text>
</comment>
<feature type="transmembrane region" description="Helical" evidence="7">
    <location>
        <begin position="358"/>
        <end position="378"/>
    </location>
</feature>
<evidence type="ECO:0000256" key="3">
    <source>
        <dbReference type="ARBA" id="ARBA00022519"/>
    </source>
</evidence>
<protein>
    <submittedName>
        <fullName evidence="10">C4-dicarboxylate transporter DctM subunit</fullName>
    </submittedName>
    <submittedName>
        <fullName evidence="9">Neu5Ac permease</fullName>
    </submittedName>
</protein>
<organism evidence="9 11">
    <name type="scientific">Kurthia zopfii</name>
    <dbReference type="NCBI Taxonomy" id="1650"/>
    <lineage>
        <taxon>Bacteria</taxon>
        <taxon>Bacillati</taxon>
        <taxon>Bacillota</taxon>
        <taxon>Bacilli</taxon>
        <taxon>Bacillales</taxon>
        <taxon>Caryophanaceae</taxon>
        <taxon>Kurthia</taxon>
    </lineage>
</organism>
<keyword evidence="4 7" id="KW-0812">Transmembrane</keyword>
<feature type="transmembrane region" description="Helical" evidence="7">
    <location>
        <begin position="243"/>
        <end position="259"/>
    </location>
</feature>
<evidence type="ECO:0000256" key="2">
    <source>
        <dbReference type="ARBA" id="ARBA00022475"/>
    </source>
</evidence>
<dbReference type="RefSeq" id="WP_307725178.1">
    <property type="nucleotide sequence ID" value="NZ_BJUE01000057.1"/>
</dbReference>
<dbReference type="EMBL" id="SNZG01000024">
    <property type="protein sequence ID" value="TDR36562.1"/>
    <property type="molecule type" value="Genomic_DNA"/>
</dbReference>
<accession>A0A8B4Q9G5</accession>
<feature type="domain" description="TRAP C4-dicarboxylate transport system permease DctM subunit" evidence="8">
    <location>
        <begin position="9"/>
        <end position="419"/>
    </location>
</feature>
<feature type="transmembrane region" description="Helical" evidence="7">
    <location>
        <begin position="97"/>
        <end position="126"/>
    </location>
</feature>
<gene>
    <name evidence="9" type="primary">siaT</name>
    <name evidence="10" type="ORF">DFR61_12425</name>
    <name evidence="9" type="ORF">NCTC10597_01017</name>
</gene>
<dbReference type="PIRSF" id="PIRSF006066">
    <property type="entry name" value="HI0050"/>
    <property type="match status" value="1"/>
</dbReference>
<feature type="transmembrane region" description="Helical" evidence="7">
    <location>
        <begin position="271"/>
        <end position="296"/>
    </location>
</feature>
<feature type="transmembrane region" description="Helical" evidence="7">
    <location>
        <begin position="316"/>
        <end position="346"/>
    </location>
</feature>
<feature type="transmembrane region" description="Helical" evidence="7">
    <location>
        <begin position="138"/>
        <end position="161"/>
    </location>
</feature>
<evidence type="ECO:0000256" key="7">
    <source>
        <dbReference type="SAM" id="Phobius"/>
    </source>
</evidence>
<dbReference type="Pfam" id="PF06808">
    <property type="entry name" value="DctM"/>
    <property type="match status" value="1"/>
</dbReference>
<dbReference type="GO" id="GO:0022857">
    <property type="term" value="F:transmembrane transporter activity"/>
    <property type="evidence" value="ECO:0007669"/>
    <property type="project" value="TreeGrafter"/>
</dbReference>